<comment type="similarity">
    <text evidence="2">Belongs to the class-II aminoacyl-tRNA synthetase family. Type-1 seryl-tRNA synthetase subfamily.</text>
</comment>
<dbReference type="Pfam" id="PF02403">
    <property type="entry name" value="Seryl_tRNA_N"/>
    <property type="match status" value="1"/>
</dbReference>
<name>A0AAW4U424_BIFBR</name>
<dbReference type="EMBL" id="JAJBPF010000084">
    <property type="protein sequence ID" value="MCB5645741.1"/>
    <property type="molecule type" value="Genomic_DNA"/>
</dbReference>
<evidence type="ECO:0000313" key="11">
    <source>
        <dbReference type="Proteomes" id="UP001198148"/>
    </source>
</evidence>
<evidence type="ECO:0000259" key="9">
    <source>
        <dbReference type="Pfam" id="PF02403"/>
    </source>
</evidence>
<comment type="caution">
    <text evidence="10">The sequence shown here is derived from an EMBL/GenBank/DDBJ whole genome shotgun (WGS) entry which is preliminary data.</text>
</comment>
<proteinExistence type="inferred from homology"/>
<evidence type="ECO:0000256" key="4">
    <source>
        <dbReference type="ARBA" id="ARBA00022917"/>
    </source>
</evidence>
<feature type="domain" description="Serine-tRNA synthetase type1 N-terminal" evidence="9">
    <location>
        <begin position="1"/>
        <end position="46"/>
    </location>
</feature>
<feature type="non-terminal residue" evidence="10">
    <location>
        <position position="1"/>
    </location>
</feature>
<dbReference type="SUPFAM" id="SSF46589">
    <property type="entry name" value="tRNA-binding arm"/>
    <property type="match status" value="1"/>
</dbReference>
<dbReference type="PANTHER" id="PTHR43697:SF1">
    <property type="entry name" value="SERINE--TRNA LIGASE"/>
    <property type="match status" value="1"/>
</dbReference>
<comment type="catalytic activity">
    <reaction evidence="7">
        <text>tRNA(Ser) + L-serine + ATP = L-seryl-tRNA(Ser) + AMP + diphosphate + H(+)</text>
        <dbReference type="Rhea" id="RHEA:12292"/>
        <dbReference type="Rhea" id="RHEA-COMP:9669"/>
        <dbReference type="Rhea" id="RHEA-COMP:9703"/>
        <dbReference type="ChEBI" id="CHEBI:15378"/>
        <dbReference type="ChEBI" id="CHEBI:30616"/>
        <dbReference type="ChEBI" id="CHEBI:33019"/>
        <dbReference type="ChEBI" id="CHEBI:33384"/>
        <dbReference type="ChEBI" id="CHEBI:78442"/>
        <dbReference type="ChEBI" id="CHEBI:78533"/>
        <dbReference type="ChEBI" id="CHEBI:456215"/>
        <dbReference type="EC" id="6.1.1.11"/>
    </reaction>
</comment>
<evidence type="ECO:0000256" key="5">
    <source>
        <dbReference type="ARBA" id="ARBA00033352"/>
    </source>
</evidence>
<gene>
    <name evidence="10" type="ORF">LIP63_10345</name>
</gene>
<dbReference type="InterPro" id="IPR015866">
    <property type="entry name" value="Ser-tRNA-synth_1_N"/>
</dbReference>
<dbReference type="Gene3D" id="1.10.287.40">
    <property type="entry name" value="Serine-tRNA synthetase, tRNA binding domain"/>
    <property type="match status" value="1"/>
</dbReference>
<evidence type="ECO:0000256" key="2">
    <source>
        <dbReference type="ARBA" id="ARBA00010728"/>
    </source>
</evidence>
<dbReference type="InterPro" id="IPR045864">
    <property type="entry name" value="aa-tRNA-synth_II/BPL/LPL"/>
</dbReference>
<evidence type="ECO:0000313" key="10">
    <source>
        <dbReference type="EMBL" id="MCB5645741.1"/>
    </source>
</evidence>
<dbReference type="PANTHER" id="PTHR43697">
    <property type="entry name" value="SERYL-TRNA SYNTHETASE"/>
    <property type="match status" value="1"/>
</dbReference>
<dbReference type="InterPro" id="IPR042103">
    <property type="entry name" value="SerRS_1_N_sf"/>
</dbReference>
<dbReference type="AlphaFoldDB" id="A0AAW4U424"/>
<feature type="coiled-coil region" evidence="8">
    <location>
        <begin position="7"/>
        <end position="41"/>
    </location>
</feature>
<accession>A0AAW4U424</accession>
<keyword evidence="4" id="KW-0648">Protein biosynthesis</keyword>
<dbReference type="Gene3D" id="3.30.930.10">
    <property type="entry name" value="Bira Bifunctional Protein, Domain 2"/>
    <property type="match status" value="1"/>
</dbReference>
<dbReference type="Proteomes" id="UP001198148">
    <property type="component" value="Unassembled WGS sequence"/>
</dbReference>
<dbReference type="InterPro" id="IPR010978">
    <property type="entry name" value="tRNA-bd_arm"/>
</dbReference>
<protein>
    <recommendedName>
        <fullName evidence="5">Seryl-tRNA(Ser/Sec) synthetase</fullName>
    </recommendedName>
</protein>
<comment type="catalytic activity">
    <reaction evidence="6">
        <text>tRNA(Sec) + L-serine + ATP = L-seryl-tRNA(Sec) + AMP + diphosphate + H(+)</text>
        <dbReference type="Rhea" id="RHEA:42580"/>
        <dbReference type="Rhea" id="RHEA-COMP:9742"/>
        <dbReference type="Rhea" id="RHEA-COMP:10128"/>
        <dbReference type="ChEBI" id="CHEBI:15378"/>
        <dbReference type="ChEBI" id="CHEBI:30616"/>
        <dbReference type="ChEBI" id="CHEBI:33019"/>
        <dbReference type="ChEBI" id="CHEBI:33384"/>
        <dbReference type="ChEBI" id="CHEBI:78442"/>
        <dbReference type="ChEBI" id="CHEBI:78533"/>
        <dbReference type="ChEBI" id="CHEBI:456215"/>
        <dbReference type="EC" id="6.1.1.11"/>
    </reaction>
</comment>
<dbReference type="GO" id="GO:0004828">
    <property type="term" value="F:serine-tRNA ligase activity"/>
    <property type="evidence" value="ECO:0007669"/>
    <property type="project" value="UniProtKB-EC"/>
</dbReference>
<dbReference type="GO" id="GO:0000166">
    <property type="term" value="F:nucleotide binding"/>
    <property type="evidence" value="ECO:0007669"/>
    <property type="project" value="InterPro"/>
</dbReference>
<sequence length="84" mass="9410">KARGEDIEPLRLEVNKLGEELDAAKAELDALQAEIRDIALTIPNLPADEVPVGKDENDNVEVSRWGTPREFDFEVRDHVTLGEM</sequence>
<evidence type="ECO:0000256" key="8">
    <source>
        <dbReference type="SAM" id="Coils"/>
    </source>
</evidence>
<evidence type="ECO:0000256" key="6">
    <source>
        <dbReference type="ARBA" id="ARBA00047929"/>
    </source>
</evidence>
<keyword evidence="8" id="KW-0175">Coiled coil</keyword>
<evidence type="ECO:0000256" key="3">
    <source>
        <dbReference type="ARBA" id="ARBA00022490"/>
    </source>
</evidence>
<reference evidence="10" key="1">
    <citation type="submission" date="2021-10" db="EMBL/GenBank/DDBJ databases">
        <title>Collection of gut derived symbiotic bacterial strains cultured from healthy donors.</title>
        <authorList>
            <person name="Lin H."/>
            <person name="Littmann E."/>
            <person name="Claire K."/>
            <person name="Pamer E."/>
        </authorList>
    </citation>
    <scope>NUCLEOTIDE SEQUENCE</scope>
    <source>
        <strain evidence="10">MSK.23.105</strain>
    </source>
</reference>
<evidence type="ECO:0000256" key="1">
    <source>
        <dbReference type="ARBA" id="ARBA00005045"/>
    </source>
</evidence>
<organism evidence="10 11">
    <name type="scientific">Bifidobacterium breve</name>
    <dbReference type="NCBI Taxonomy" id="1685"/>
    <lineage>
        <taxon>Bacteria</taxon>
        <taxon>Bacillati</taxon>
        <taxon>Actinomycetota</taxon>
        <taxon>Actinomycetes</taxon>
        <taxon>Bifidobacteriales</taxon>
        <taxon>Bifidobacteriaceae</taxon>
        <taxon>Bifidobacterium</taxon>
    </lineage>
</organism>
<evidence type="ECO:0000256" key="7">
    <source>
        <dbReference type="ARBA" id="ARBA00048823"/>
    </source>
</evidence>
<keyword evidence="3" id="KW-0963">Cytoplasm</keyword>
<feature type="non-terminal residue" evidence="10">
    <location>
        <position position="84"/>
    </location>
</feature>
<comment type="pathway">
    <text evidence="1">Aminoacyl-tRNA biosynthesis; selenocysteinyl-tRNA(Sec) biosynthesis; L-seryl-tRNA(Sec) from L-serine and tRNA(Sec): step 1/1.</text>
</comment>
<dbReference type="GO" id="GO:0006412">
    <property type="term" value="P:translation"/>
    <property type="evidence" value="ECO:0007669"/>
    <property type="project" value="UniProtKB-KW"/>
</dbReference>